<dbReference type="AlphaFoldDB" id="A0AAW0FHB0"/>
<dbReference type="Proteomes" id="UP001385951">
    <property type="component" value="Unassembled WGS sequence"/>
</dbReference>
<comment type="caution">
    <text evidence="2">The sequence shown here is derived from an EMBL/GenBank/DDBJ whole genome shotgun (WGS) entry which is preliminary data.</text>
</comment>
<evidence type="ECO:0000313" key="2">
    <source>
        <dbReference type="EMBL" id="KAK7680458.1"/>
    </source>
</evidence>
<accession>A0AAW0FHB0</accession>
<gene>
    <name evidence="2" type="ORF">QCA50_016456</name>
</gene>
<proteinExistence type="predicted"/>
<feature type="region of interest" description="Disordered" evidence="1">
    <location>
        <begin position="53"/>
        <end position="77"/>
    </location>
</feature>
<keyword evidence="3" id="KW-1185">Reference proteome</keyword>
<sequence>MQTTLTTYTREHTLVVVQQPLQAGPPDSPGPASPMPATSGYIEKPIRVEKIQNPTHPVGGRHHKQHPAHDVHAEAAANSSWPCFQLLQKRHK</sequence>
<feature type="region of interest" description="Disordered" evidence="1">
    <location>
        <begin position="18"/>
        <end position="39"/>
    </location>
</feature>
<name>A0AAW0FHB0_9APHY</name>
<dbReference type="EMBL" id="JASBNA010000049">
    <property type="protein sequence ID" value="KAK7680458.1"/>
    <property type="molecule type" value="Genomic_DNA"/>
</dbReference>
<evidence type="ECO:0000256" key="1">
    <source>
        <dbReference type="SAM" id="MobiDB-lite"/>
    </source>
</evidence>
<protein>
    <submittedName>
        <fullName evidence="2">Uncharacterized protein</fullName>
    </submittedName>
</protein>
<reference evidence="2 3" key="1">
    <citation type="submission" date="2022-09" db="EMBL/GenBank/DDBJ databases">
        <authorList>
            <person name="Palmer J.M."/>
        </authorList>
    </citation>
    <scope>NUCLEOTIDE SEQUENCE [LARGE SCALE GENOMIC DNA]</scope>
    <source>
        <strain evidence="2 3">DSM 7382</strain>
    </source>
</reference>
<organism evidence="2 3">
    <name type="scientific">Cerrena zonata</name>
    <dbReference type="NCBI Taxonomy" id="2478898"/>
    <lineage>
        <taxon>Eukaryota</taxon>
        <taxon>Fungi</taxon>
        <taxon>Dikarya</taxon>
        <taxon>Basidiomycota</taxon>
        <taxon>Agaricomycotina</taxon>
        <taxon>Agaricomycetes</taxon>
        <taxon>Polyporales</taxon>
        <taxon>Cerrenaceae</taxon>
        <taxon>Cerrena</taxon>
    </lineage>
</organism>
<evidence type="ECO:0000313" key="3">
    <source>
        <dbReference type="Proteomes" id="UP001385951"/>
    </source>
</evidence>